<name>A0ABR4ALZ2_9LECA</name>
<reference evidence="2 3" key="1">
    <citation type="submission" date="2024-09" db="EMBL/GenBank/DDBJ databases">
        <title>Rethinking Asexuality: The Enigmatic Case of Functional Sexual Genes in Lepraria (Stereocaulaceae).</title>
        <authorList>
            <person name="Doellman M."/>
            <person name="Sun Y."/>
            <person name="Barcenas-Pena A."/>
            <person name="Lumbsch H.T."/>
            <person name="Grewe F."/>
        </authorList>
    </citation>
    <scope>NUCLEOTIDE SEQUENCE [LARGE SCALE GENOMIC DNA]</scope>
    <source>
        <strain evidence="2 3">Mercado 3170</strain>
    </source>
</reference>
<evidence type="ECO:0000313" key="2">
    <source>
        <dbReference type="EMBL" id="KAL2046230.1"/>
    </source>
</evidence>
<organism evidence="2 3">
    <name type="scientific">Stereocaulon virgatum</name>
    <dbReference type="NCBI Taxonomy" id="373712"/>
    <lineage>
        <taxon>Eukaryota</taxon>
        <taxon>Fungi</taxon>
        <taxon>Dikarya</taxon>
        <taxon>Ascomycota</taxon>
        <taxon>Pezizomycotina</taxon>
        <taxon>Lecanoromycetes</taxon>
        <taxon>OSLEUM clade</taxon>
        <taxon>Lecanoromycetidae</taxon>
        <taxon>Lecanorales</taxon>
        <taxon>Lecanorineae</taxon>
        <taxon>Stereocaulaceae</taxon>
        <taxon>Stereocaulon</taxon>
    </lineage>
</organism>
<comment type="caution">
    <text evidence="2">The sequence shown here is derived from an EMBL/GenBank/DDBJ whole genome shotgun (WGS) entry which is preliminary data.</text>
</comment>
<proteinExistence type="predicted"/>
<dbReference type="Pfam" id="PF01755">
    <property type="entry name" value="Glyco_transf_25"/>
    <property type="match status" value="1"/>
</dbReference>
<keyword evidence="3" id="KW-1185">Reference proteome</keyword>
<dbReference type="EMBL" id="JBEFKJ010000004">
    <property type="protein sequence ID" value="KAL2046230.1"/>
    <property type="molecule type" value="Genomic_DNA"/>
</dbReference>
<sequence>MHAQSQKVLILLGIFVFIASWSNFLRESLPPQQHEEPQARDHSIYNRTLGFQEVFALALPDRLDRVQPLLKAANATNITVTVLDAVRDKQISKDAWPKGWAANREPKPGELGCLISHVRTWKKIAHENIASAIIMESDADWDMRVKDIMTRVSDGARAIADWPFNRTQELTGRLPDYSSPYGDKWDIIWIGHCGSTPCGTGMCGDGRIYRVNDTAAPDSEHEYTFGSGPLDEQKRPGTRMTYQVRGGVCSTAYAISYSGAVKLIEGLKENGDNIDLALGRLCNQRRDLSCVGVWPQVITAAASKSNIAHPDGEVAPGSAEDDQIHPGPALQYSARVNAEKAIQGLGQEHWRAEWDGTWVLKNQEWTHISFEEAKAIEEVEQWEKMNETLSAR</sequence>
<dbReference type="CDD" id="cd06532">
    <property type="entry name" value="Glyco_transf_25"/>
    <property type="match status" value="1"/>
</dbReference>
<feature type="domain" description="Glycosyl transferase family 25" evidence="1">
    <location>
        <begin position="53"/>
        <end position="153"/>
    </location>
</feature>
<accession>A0ABR4ALZ2</accession>
<gene>
    <name evidence="2" type="ORF">N7G274_001677</name>
</gene>
<evidence type="ECO:0000313" key="3">
    <source>
        <dbReference type="Proteomes" id="UP001590950"/>
    </source>
</evidence>
<dbReference type="InterPro" id="IPR002654">
    <property type="entry name" value="Glyco_trans_25"/>
</dbReference>
<dbReference type="Proteomes" id="UP001590950">
    <property type="component" value="Unassembled WGS sequence"/>
</dbReference>
<evidence type="ECO:0000259" key="1">
    <source>
        <dbReference type="Pfam" id="PF01755"/>
    </source>
</evidence>
<protein>
    <recommendedName>
        <fullName evidence="1">Glycosyl transferase family 25 domain-containing protein</fullName>
    </recommendedName>
</protein>